<feature type="domain" description="ABM" evidence="1">
    <location>
        <begin position="7"/>
        <end position="96"/>
    </location>
</feature>
<accession>U4VGK6</accession>
<comment type="caution">
    <text evidence="2">The sequence shown here is derived from an EMBL/GenBank/DDBJ whole genome shotgun (WGS) entry which is preliminary data.</text>
</comment>
<dbReference type="Proteomes" id="UP000016842">
    <property type="component" value="Unassembled WGS sequence"/>
</dbReference>
<dbReference type="SUPFAM" id="SSF54909">
    <property type="entry name" value="Dimeric alpha+beta barrel"/>
    <property type="match status" value="1"/>
</dbReference>
<dbReference type="InterPro" id="IPR007138">
    <property type="entry name" value="ABM_dom"/>
</dbReference>
<proteinExistence type="predicted"/>
<dbReference type="AlphaFoldDB" id="U4VGK6"/>
<dbReference type="Gene3D" id="3.30.70.100">
    <property type="match status" value="1"/>
</dbReference>
<name>U4VGK6_9HYPH</name>
<dbReference type="Pfam" id="PF03992">
    <property type="entry name" value="ABM"/>
    <property type="match status" value="1"/>
</dbReference>
<dbReference type="EMBL" id="ASXJ01000121">
    <property type="protein sequence ID" value="ERM01896.1"/>
    <property type="molecule type" value="Genomic_DNA"/>
</dbReference>
<gene>
    <name evidence="2" type="ORF">Q644_19270</name>
</gene>
<sequence>METGMLLIVGGTVRLPPENLELAREAMRAMIAASRAEDGCVDYGYAEDVLEPGLIHVKEFWRDRASLDRHFASPPISPHGAGHGPNLASATAISSFMKLANHRSRNTHEFSR</sequence>
<dbReference type="PATRIC" id="fig|1337887.3.peg.2416"/>
<evidence type="ECO:0000313" key="2">
    <source>
        <dbReference type="EMBL" id="ERM01896.1"/>
    </source>
</evidence>
<organism evidence="2 3">
    <name type="scientific">Brucella intermedia 229E</name>
    <dbReference type="NCBI Taxonomy" id="1337887"/>
    <lineage>
        <taxon>Bacteria</taxon>
        <taxon>Pseudomonadati</taxon>
        <taxon>Pseudomonadota</taxon>
        <taxon>Alphaproteobacteria</taxon>
        <taxon>Hyphomicrobiales</taxon>
        <taxon>Brucellaceae</taxon>
        <taxon>Brucella/Ochrobactrum group</taxon>
        <taxon>Brucella</taxon>
    </lineage>
</organism>
<reference evidence="2 3" key="1">
    <citation type="journal article" date="2014" name="FEMS Microbiol. Lett.">
        <title>Genome sequencing analysis reveals virulence-related gene content of Ochrobactrum intermedium strain 229E, a urease-positive strain isolated from the human gastric niche.</title>
        <authorList>
            <person name="Kulkarni G.J."/>
            <person name="Shetty S."/>
            <person name="Dharne M.S."/>
            <person name="Shouche Y.S."/>
        </authorList>
    </citation>
    <scope>NUCLEOTIDE SEQUENCE [LARGE SCALE GENOMIC DNA]</scope>
    <source>
        <strain evidence="2 3">229E</strain>
    </source>
</reference>
<dbReference type="InterPro" id="IPR011008">
    <property type="entry name" value="Dimeric_a/b-barrel"/>
</dbReference>
<protein>
    <recommendedName>
        <fullName evidence="1">ABM domain-containing protein</fullName>
    </recommendedName>
</protein>
<evidence type="ECO:0000259" key="1">
    <source>
        <dbReference type="PROSITE" id="PS51725"/>
    </source>
</evidence>
<evidence type="ECO:0000313" key="3">
    <source>
        <dbReference type="Proteomes" id="UP000016842"/>
    </source>
</evidence>
<dbReference type="PROSITE" id="PS51725">
    <property type="entry name" value="ABM"/>
    <property type="match status" value="1"/>
</dbReference>